<dbReference type="RefSeq" id="WP_285609724.1">
    <property type="nucleotide sequence ID" value="NZ_BSSD01000002.1"/>
</dbReference>
<evidence type="ECO:0000313" key="1">
    <source>
        <dbReference type="EMBL" id="GLW91174.1"/>
    </source>
</evidence>
<evidence type="ECO:0000313" key="2">
    <source>
        <dbReference type="Proteomes" id="UP001165042"/>
    </source>
</evidence>
<comment type="caution">
    <text evidence="1">The sequence shown here is derived from an EMBL/GenBank/DDBJ whole genome shotgun (WGS) entry which is preliminary data.</text>
</comment>
<accession>A0A9W6V8P4</accession>
<proteinExistence type="predicted"/>
<keyword evidence="2" id="KW-1185">Reference proteome</keyword>
<dbReference type="AlphaFoldDB" id="A0A9W6V8P4"/>
<dbReference type="EMBL" id="BSSD01000002">
    <property type="protein sequence ID" value="GLW91174.1"/>
    <property type="molecule type" value="Genomic_DNA"/>
</dbReference>
<sequence>MAERDIRSKVDGVDRLTERRLDEMLDKAATVTKTQVTTAISDLQSANEGAADILRALLIQVEGRLVDADTVAALEAASYRLANLDEHTPRESPRSLGKS</sequence>
<protein>
    <submittedName>
        <fullName evidence="1">Uncharacterized protein</fullName>
    </submittedName>
</protein>
<reference evidence="1" key="1">
    <citation type="submission" date="2023-02" db="EMBL/GenBank/DDBJ databases">
        <title>Actinokineospora globicatena NBRC 15670.</title>
        <authorList>
            <person name="Ichikawa N."/>
            <person name="Sato H."/>
            <person name="Tonouchi N."/>
        </authorList>
    </citation>
    <scope>NUCLEOTIDE SEQUENCE</scope>
    <source>
        <strain evidence="1">NBRC 15670</strain>
    </source>
</reference>
<organism evidence="1 2">
    <name type="scientific">Actinokineospora globicatena</name>
    <dbReference type="NCBI Taxonomy" id="103729"/>
    <lineage>
        <taxon>Bacteria</taxon>
        <taxon>Bacillati</taxon>
        <taxon>Actinomycetota</taxon>
        <taxon>Actinomycetes</taxon>
        <taxon>Pseudonocardiales</taxon>
        <taxon>Pseudonocardiaceae</taxon>
        <taxon>Actinokineospora</taxon>
    </lineage>
</organism>
<name>A0A9W6V8P4_9PSEU</name>
<dbReference type="Proteomes" id="UP001165042">
    <property type="component" value="Unassembled WGS sequence"/>
</dbReference>
<gene>
    <name evidence="1" type="ORF">Aglo03_19900</name>
</gene>